<dbReference type="Proteomes" id="UP000009027">
    <property type="component" value="Unassembled WGS sequence"/>
</dbReference>
<feature type="compositionally biased region" description="Basic and acidic residues" evidence="1">
    <location>
        <begin position="30"/>
        <end position="50"/>
    </location>
</feature>
<feature type="signal peptide" evidence="2">
    <location>
        <begin position="1"/>
        <end position="18"/>
    </location>
</feature>
<sequence>MALFFRCIFLVALLGAAALGDKGTGSVGTKRTDSRFDVLPRHRETKEYPKIRPRSPLVPVPGSESNTSSGVPAAPPADGSESTSPDTSTVSRPVSGSKQATECNCSEEEKEECESKCKNKEIKSASPSKSRSKSKSKSMEKNEVSHPVPPKPEGQLQQEGQDNVQGEAQQGLENGSESTGKKLPEASSPASGSGSPETPKSKPAAEQVGDSLSENRPGKEKEHAAPQNSDKQLDSTNNGESAKDNVDKTESNGDASDKEKAENNDEEKGGRDGWESSIASNEGRSGKDGSAETSSANFSGK</sequence>
<protein>
    <recommendedName>
        <fullName evidence="5">Mucin-associated surface protein (MASP)</fullName>
    </recommendedName>
</protein>
<feature type="compositionally biased region" description="Polar residues" evidence="1">
    <location>
        <begin position="291"/>
        <end position="301"/>
    </location>
</feature>
<evidence type="ECO:0000256" key="2">
    <source>
        <dbReference type="SAM" id="SignalP"/>
    </source>
</evidence>
<organism evidence="3 4">
    <name type="scientific">Trypanosoma vivax (strain Y486)</name>
    <dbReference type="NCBI Taxonomy" id="1055687"/>
    <lineage>
        <taxon>Eukaryota</taxon>
        <taxon>Discoba</taxon>
        <taxon>Euglenozoa</taxon>
        <taxon>Kinetoplastea</taxon>
        <taxon>Metakinetoplastina</taxon>
        <taxon>Trypanosomatida</taxon>
        <taxon>Trypanosomatidae</taxon>
        <taxon>Trypanosoma</taxon>
        <taxon>Duttonella</taxon>
    </lineage>
</organism>
<dbReference type="VEuPathDB" id="TriTrypDB:TvY486_0011480"/>
<dbReference type="EMBL" id="CAEX01001215">
    <property type="protein sequence ID" value="CCD18456.1"/>
    <property type="molecule type" value="Genomic_DNA"/>
</dbReference>
<evidence type="ECO:0008006" key="5">
    <source>
        <dbReference type="Google" id="ProtNLM"/>
    </source>
</evidence>
<feature type="compositionally biased region" description="Polar residues" evidence="1">
    <location>
        <begin position="80"/>
        <end position="101"/>
    </location>
</feature>
<keyword evidence="4" id="KW-1185">Reference proteome</keyword>
<name>F9WLR3_TRYVY</name>
<feature type="compositionally biased region" description="Polar residues" evidence="1">
    <location>
        <begin position="155"/>
        <end position="178"/>
    </location>
</feature>
<feature type="compositionally biased region" description="Basic and acidic residues" evidence="1">
    <location>
        <begin position="241"/>
        <end position="274"/>
    </location>
</feature>
<gene>
    <name evidence="3" type="ORF">TvY486_0011480</name>
</gene>
<reference evidence="3 4" key="1">
    <citation type="journal article" date="2012" name="Proc. Natl. Acad. Sci. U.S.A.">
        <title>Antigenic diversity is generated by distinct evolutionary mechanisms in African trypanosome species.</title>
        <authorList>
            <person name="Jackson A.P."/>
            <person name="Berry A."/>
            <person name="Aslett M."/>
            <person name="Allison H.C."/>
            <person name="Burton P."/>
            <person name="Vavrova-Anderson J."/>
            <person name="Brown R."/>
            <person name="Browne H."/>
            <person name="Corton N."/>
            <person name="Hauser H."/>
            <person name="Gamble J."/>
            <person name="Gilderthorp R."/>
            <person name="Marcello L."/>
            <person name="McQuillan J."/>
            <person name="Otto T.D."/>
            <person name="Quail M.A."/>
            <person name="Sanders M.J."/>
            <person name="van Tonder A."/>
            <person name="Ginger M.L."/>
            <person name="Field M.C."/>
            <person name="Barry J.D."/>
            <person name="Hertz-Fowler C."/>
            <person name="Berriman M."/>
        </authorList>
    </citation>
    <scope>NUCLEOTIDE SEQUENCE</scope>
    <source>
        <strain evidence="3 4">Y486</strain>
    </source>
</reference>
<feature type="non-terminal residue" evidence="3">
    <location>
        <position position="301"/>
    </location>
</feature>
<feature type="compositionally biased region" description="Basic and acidic residues" evidence="1">
    <location>
        <begin position="113"/>
        <end position="123"/>
    </location>
</feature>
<proteinExistence type="predicted"/>
<evidence type="ECO:0000256" key="1">
    <source>
        <dbReference type="SAM" id="MobiDB-lite"/>
    </source>
</evidence>
<feature type="compositionally biased region" description="Low complexity" evidence="1">
    <location>
        <begin position="185"/>
        <end position="197"/>
    </location>
</feature>
<feature type="chain" id="PRO_5003389298" description="Mucin-associated surface protein (MASP)" evidence="2">
    <location>
        <begin position="19"/>
        <end position="301"/>
    </location>
</feature>
<feature type="region of interest" description="Disordered" evidence="1">
    <location>
        <begin position="21"/>
        <end position="301"/>
    </location>
</feature>
<accession>F9WLR3</accession>
<keyword evidence="2" id="KW-0732">Signal</keyword>
<feature type="compositionally biased region" description="Polar residues" evidence="1">
    <location>
        <begin position="226"/>
        <end position="240"/>
    </location>
</feature>
<evidence type="ECO:0000313" key="3">
    <source>
        <dbReference type="EMBL" id="CCD18456.1"/>
    </source>
</evidence>
<dbReference type="AlphaFoldDB" id="F9WLR3"/>
<evidence type="ECO:0000313" key="4">
    <source>
        <dbReference type="Proteomes" id="UP000009027"/>
    </source>
</evidence>